<feature type="transmembrane region" description="Helical" evidence="6">
    <location>
        <begin position="52"/>
        <end position="74"/>
    </location>
</feature>
<evidence type="ECO:0000256" key="5">
    <source>
        <dbReference type="ARBA" id="ARBA00023136"/>
    </source>
</evidence>
<name>A0A1M4XW22_9BACL</name>
<feature type="transmembrane region" description="Helical" evidence="6">
    <location>
        <begin position="20"/>
        <end position="40"/>
    </location>
</feature>
<comment type="subcellular location">
    <subcellularLocation>
        <location evidence="1">Cell membrane</location>
        <topology evidence="1">Multi-pass membrane protein</topology>
    </subcellularLocation>
</comment>
<keyword evidence="5 6" id="KW-0472">Membrane</keyword>
<evidence type="ECO:0000256" key="6">
    <source>
        <dbReference type="SAM" id="Phobius"/>
    </source>
</evidence>
<protein>
    <submittedName>
        <fullName evidence="7">Cytochrome c oxidase subunit 4</fullName>
    </submittedName>
</protein>
<evidence type="ECO:0000256" key="4">
    <source>
        <dbReference type="ARBA" id="ARBA00022989"/>
    </source>
</evidence>
<dbReference type="GO" id="GO:0005886">
    <property type="term" value="C:plasma membrane"/>
    <property type="evidence" value="ECO:0007669"/>
    <property type="project" value="UniProtKB-SubCell"/>
</dbReference>
<dbReference type="EMBL" id="FQVL01000005">
    <property type="protein sequence ID" value="SHE97794.1"/>
    <property type="molecule type" value="Genomic_DNA"/>
</dbReference>
<feature type="transmembrane region" description="Helical" evidence="6">
    <location>
        <begin position="81"/>
        <end position="100"/>
    </location>
</feature>
<dbReference type="STRING" id="112248.SAMN05444392_105221"/>
<dbReference type="InterPro" id="IPR005171">
    <property type="entry name" value="Cyt_c_oxidase_su4_prok"/>
</dbReference>
<proteinExistence type="predicted"/>
<evidence type="ECO:0000256" key="3">
    <source>
        <dbReference type="ARBA" id="ARBA00022692"/>
    </source>
</evidence>
<accession>A0A1M4XW22</accession>
<organism evidence="7 8">
    <name type="scientific">Seinonella peptonophila</name>
    <dbReference type="NCBI Taxonomy" id="112248"/>
    <lineage>
        <taxon>Bacteria</taxon>
        <taxon>Bacillati</taxon>
        <taxon>Bacillota</taxon>
        <taxon>Bacilli</taxon>
        <taxon>Bacillales</taxon>
        <taxon>Thermoactinomycetaceae</taxon>
        <taxon>Seinonella</taxon>
    </lineage>
</organism>
<dbReference type="Proteomes" id="UP000184476">
    <property type="component" value="Unassembled WGS sequence"/>
</dbReference>
<gene>
    <name evidence="7" type="ORF">SAMN05444392_105221</name>
</gene>
<dbReference type="AlphaFoldDB" id="A0A1M4XW22"/>
<keyword evidence="4 6" id="KW-1133">Transmembrane helix</keyword>
<keyword evidence="3 6" id="KW-0812">Transmembrane</keyword>
<evidence type="ECO:0000313" key="7">
    <source>
        <dbReference type="EMBL" id="SHE97794.1"/>
    </source>
</evidence>
<keyword evidence="2" id="KW-1003">Cell membrane</keyword>
<evidence type="ECO:0000313" key="8">
    <source>
        <dbReference type="Proteomes" id="UP000184476"/>
    </source>
</evidence>
<reference evidence="7 8" key="1">
    <citation type="submission" date="2016-11" db="EMBL/GenBank/DDBJ databases">
        <authorList>
            <person name="Jaros S."/>
            <person name="Januszkiewicz K."/>
            <person name="Wedrychowicz H."/>
        </authorList>
    </citation>
    <scope>NUCLEOTIDE SEQUENCE [LARGE SCALE GENOMIC DNA]</scope>
    <source>
        <strain evidence="7 8">DSM 44666</strain>
    </source>
</reference>
<dbReference type="Pfam" id="PF03626">
    <property type="entry name" value="COX4_pro"/>
    <property type="match status" value="1"/>
</dbReference>
<keyword evidence="8" id="KW-1185">Reference proteome</keyword>
<evidence type="ECO:0000256" key="1">
    <source>
        <dbReference type="ARBA" id="ARBA00004651"/>
    </source>
</evidence>
<sequence>MEPQWDQHPYTVKKENSHQVLRYLLSFIWMLLFTGAAFYIVISKVVTNPNTIFWLIFSMAIVQVILQLFTFMHLDWKHYRIIVIFIGLAVLIAFISAWVLGFDAPKINP</sequence>
<evidence type="ECO:0000256" key="2">
    <source>
        <dbReference type="ARBA" id="ARBA00022475"/>
    </source>
</evidence>